<dbReference type="PANTHER" id="PTHR21363">
    <property type="entry name" value="PREPHENATE DEHYDROGENASE"/>
    <property type="match status" value="1"/>
</dbReference>
<dbReference type="InterPro" id="IPR028939">
    <property type="entry name" value="P5C_Rdtase_cat_N"/>
</dbReference>
<dbReference type="AlphaFoldDB" id="A0AAD5XTD5"/>
<evidence type="ECO:0000256" key="1">
    <source>
        <dbReference type="ARBA" id="ARBA00023002"/>
    </source>
</evidence>
<dbReference type="Gene3D" id="1.10.3660.10">
    <property type="entry name" value="6-phosphogluconate dehydrogenase C-terminal like domain"/>
    <property type="match status" value="2"/>
</dbReference>
<dbReference type="Gene3D" id="3.40.50.720">
    <property type="entry name" value="NAD(P)-binding Rossmann-like Domain"/>
    <property type="match status" value="1"/>
</dbReference>
<keyword evidence="4" id="KW-1185">Reference proteome</keyword>
<dbReference type="GO" id="GO:0006571">
    <property type="term" value="P:tyrosine biosynthetic process"/>
    <property type="evidence" value="ECO:0007669"/>
    <property type="project" value="InterPro"/>
</dbReference>
<dbReference type="Proteomes" id="UP001212152">
    <property type="component" value="Unassembled WGS sequence"/>
</dbReference>
<sequence length="449" mass="49563">MPNSQRIDGDGSPDGLIPAGRAERESVNIGIIGLGDMGMLYARSFLAAGWKNVNVCDLPSRYEELKKSLADTGMTLHKDGFSIVRISDLVIYSVEAANIESVVALYGPSTKVGAIVCGQTSVKEPEIRAFEAHTPSDVHIVTCHSMHGPRVNPTSQPLVVIRHRSTDEAFELTVRILEALKSSIVHLSYLDHDRITADTQVATHLAFLSMGTAWKAASVYPWENPSYIGGVENVKTLLMLRLYSNKWHIYAGLALLNPSAKAQIRQFAKSVSELFKLMIREEEAEFRARIAAATEFVFGSRSGNLLLSDNVMDQFALSAIPRNQQKPNSHLSLLAVVDCWAALRINPYDHLICETPPFRMLLGIAEYLFRTPALLADAVQHALYNKDIRGDDCEFYTATRGWVDVIEVGSFDGYKKRFEDSKGFFEGRLGEGAKVSALLIETLAKRTGG</sequence>
<dbReference type="PROSITE" id="PS51176">
    <property type="entry name" value="PDH_ADH"/>
    <property type="match status" value="1"/>
</dbReference>
<name>A0AAD5XTD5_9FUNG</name>
<dbReference type="GO" id="GO:0070403">
    <property type="term" value="F:NAD+ binding"/>
    <property type="evidence" value="ECO:0007669"/>
    <property type="project" value="TreeGrafter"/>
</dbReference>
<keyword evidence="1" id="KW-0560">Oxidoreductase</keyword>
<dbReference type="EMBL" id="JADGJQ010000004">
    <property type="protein sequence ID" value="KAJ3184206.1"/>
    <property type="molecule type" value="Genomic_DNA"/>
</dbReference>
<organism evidence="3 4">
    <name type="scientific">Geranomyces variabilis</name>
    <dbReference type="NCBI Taxonomy" id="109894"/>
    <lineage>
        <taxon>Eukaryota</taxon>
        <taxon>Fungi</taxon>
        <taxon>Fungi incertae sedis</taxon>
        <taxon>Chytridiomycota</taxon>
        <taxon>Chytridiomycota incertae sedis</taxon>
        <taxon>Chytridiomycetes</taxon>
        <taxon>Spizellomycetales</taxon>
        <taxon>Powellomycetaceae</taxon>
        <taxon>Geranomyces</taxon>
    </lineage>
</organism>
<dbReference type="PANTHER" id="PTHR21363:SF0">
    <property type="entry name" value="PREPHENATE DEHYDROGENASE [NADP(+)]"/>
    <property type="match status" value="1"/>
</dbReference>
<dbReference type="GO" id="GO:0008977">
    <property type="term" value="F:prephenate dehydrogenase (NAD+) activity"/>
    <property type="evidence" value="ECO:0007669"/>
    <property type="project" value="InterPro"/>
</dbReference>
<dbReference type="InterPro" id="IPR008927">
    <property type="entry name" value="6-PGluconate_DH-like_C_sf"/>
</dbReference>
<protein>
    <submittedName>
        <fullName evidence="3">Prephenate dehydrogenase (NADP(+))</fullName>
    </submittedName>
</protein>
<reference evidence="3" key="1">
    <citation type="submission" date="2020-05" db="EMBL/GenBank/DDBJ databases">
        <title>Phylogenomic resolution of chytrid fungi.</title>
        <authorList>
            <person name="Stajich J.E."/>
            <person name="Amses K."/>
            <person name="Simmons R."/>
            <person name="Seto K."/>
            <person name="Myers J."/>
            <person name="Bonds A."/>
            <person name="Quandt C.A."/>
            <person name="Barry K."/>
            <person name="Liu P."/>
            <person name="Grigoriev I."/>
            <person name="Longcore J.E."/>
            <person name="James T.Y."/>
        </authorList>
    </citation>
    <scope>NUCLEOTIDE SEQUENCE</scope>
    <source>
        <strain evidence="3">JEL0379</strain>
    </source>
</reference>
<dbReference type="InterPro" id="IPR003099">
    <property type="entry name" value="Prephen_DH"/>
</dbReference>
<gene>
    <name evidence="3" type="primary">TYR1</name>
    <name evidence="3" type="ORF">HDU87_005052</name>
</gene>
<dbReference type="SUPFAM" id="SSF48179">
    <property type="entry name" value="6-phosphogluconate dehydrogenase C-terminal domain-like"/>
    <property type="match status" value="2"/>
</dbReference>
<evidence type="ECO:0000313" key="3">
    <source>
        <dbReference type="EMBL" id="KAJ3184206.1"/>
    </source>
</evidence>
<proteinExistence type="predicted"/>
<dbReference type="InterPro" id="IPR036291">
    <property type="entry name" value="NAD(P)-bd_dom_sf"/>
</dbReference>
<feature type="domain" description="Prephenate/arogenate dehydrogenase" evidence="2">
    <location>
        <begin position="27"/>
        <end position="308"/>
    </location>
</feature>
<dbReference type="Pfam" id="PF03807">
    <property type="entry name" value="F420_oxidored"/>
    <property type="match status" value="1"/>
</dbReference>
<dbReference type="SUPFAM" id="SSF51735">
    <property type="entry name" value="NAD(P)-binding Rossmann-fold domains"/>
    <property type="match status" value="1"/>
</dbReference>
<evidence type="ECO:0000313" key="4">
    <source>
        <dbReference type="Proteomes" id="UP001212152"/>
    </source>
</evidence>
<dbReference type="InterPro" id="IPR050812">
    <property type="entry name" value="Preph/Arog_dehydrog"/>
</dbReference>
<dbReference type="GO" id="GO:0004665">
    <property type="term" value="F:prephenate dehydrogenase (NADP+) activity"/>
    <property type="evidence" value="ECO:0007669"/>
    <property type="project" value="InterPro"/>
</dbReference>
<evidence type="ECO:0000259" key="2">
    <source>
        <dbReference type="PROSITE" id="PS51176"/>
    </source>
</evidence>
<accession>A0AAD5XTD5</accession>
<comment type="caution">
    <text evidence="3">The sequence shown here is derived from an EMBL/GenBank/DDBJ whole genome shotgun (WGS) entry which is preliminary data.</text>
</comment>